<dbReference type="EMBL" id="AFNW01000079">
    <property type="protein sequence ID" value="EKJ76075.1"/>
    <property type="molecule type" value="Genomic_DNA"/>
</dbReference>
<dbReference type="OrthoDB" id="5075137at2759"/>
<dbReference type="AlphaFoldDB" id="K3W1K8"/>
<protein>
    <submittedName>
        <fullName evidence="1">Uncharacterized protein</fullName>
    </submittedName>
</protein>
<keyword evidence="2" id="KW-1185">Reference proteome</keyword>
<organism evidence="1 2">
    <name type="scientific">Fusarium pseudograminearum (strain CS3096)</name>
    <name type="common">Wheat and barley crown-rot fungus</name>
    <dbReference type="NCBI Taxonomy" id="1028729"/>
    <lineage>
        <taxon>Eukaryota</taxon>
        <taxon>Fungi</taxon>
        <taxon>Dikarya</taxon>
        <taxon>Ascomycota</taxon>
        <taxon>Pezizomycotina</taxon>
        <taxon>Sordariomycetes</taxon>
        <taxon>Hypocreomycetidae</taxon>
        <taxon>Hypocreales</taxon>
        <taxon>Nectriaceae</taxon>
        <taxon>Fusarium</taxon>
    </lineage>
</organism>
<gene>
    <name evidence="1" type="ORF">FPSE_03847</name>
</gene>
<name>K3W1K8_FUSPC</name>
<dbReference type="Proteomes" id="UP000007978">
    <property type="component" value="Chromosome 1"/>
</dbReference>
<dbReference type="GeneID" id="20362465"/>
<dbReference type="KEGG" id="fpu:FPSE_03847"/>
<comment type="caution">
    <text evidence="1">The sequence shown here is derived from an EMBL/GenBank/DDBJ whole genome shotgun (WGS) entry which is preliminary data.</text>
</comment>
<dbReference type="HOGENOM" id="CLU_1652245_0_0_1"/>
<proteinExistence type="predicted"/>
<evidence type="ECO:0000313" key="1">
    <source>
        <dbReference type="EMBL" id="EKJ76075.1"/>
    </source>
</evidence>
<accession>K3W1K8</accession>
<reference evidence="1 2" key="1">
    <citation type="journal article" date="2012" name="PLoS Pathog.">
        <title>Comparative pathogenomics reveals horizontally acquired novel virulence genes in fungi infecting cereal hosts.</title>
        <authorList>
            <person name="Gardiner D.M."/>
            <person name="McDonald M.C."/>
            <person name="Covarelli L."/>
            <person name="Solomon P.S."/>
            <person name="Rusu A.G."/>
            <person name="Marshall M."/>
            <person name="Kazan K."/>
            <person name="Chakraborty S."/>
            <person name="McDonald B.A."/>
            <person name="Manners J.M."/>
        </authorList>
    </citation>
    <scope>NUCLEOTIDE SEQUENCE [LARGE SCALE GENOMIC DNA]</scope>
    <source>
        <strain evidence="1 2">CS3096</strain>
    </source>
</reference>
<sequence length="160" mass="17820">MYRLAHPDAVRAPAPYLPTISQALAVARDPSEDFMKILVLNFADHGNTTQEEATKNALTFLRYLPVFHDTLSRTGSRPAGHIVAQTAIVDDHPSTPAFVADEGPLQLPTPAADDAPAHENRLDPDELSIDDWVFDETEHDGQEHMNFLDTVWDDHFAQHD</sequence>
<dbReference type="RefSeq" id="XP_009255240.1">
    <property type="nucleotide sequence ID" value="XM_009256965.1"/>
</dbReference>
<evidence type="ECO:0000313" key="2">
    <source>
        <dbReference type="Proteomes" id="UP000007978"/>
    </source>
</evidence>